<dbReference type="PANTHER" id="PTHR23077:SF171">
    <property type="entry name" value="NUCLEAR VALOSIN-CONTAINING PROTEIN-LIKE"/>
    <property type="match status" value="1"/>
</dbReference>
<name>A0ABQ8Y9Q1_9EUKA</name>
<dbReference type="InterPro" id="IPR003959">
    <property type="entry name" value="ATPase_AAA_core"/>
</dbReference>
<dbReference type="InterPro" id="IPR027417">
    <property type="entry name" value="P-loop_NTPase"/>
</dbReference>
<dbReference type="InterPro" id="IPR050168">
    <property type="entry name" value="AAA_ATPase_domain"/>
</dbReference>
<evidence type="ECO:0000313" key="6">
    <source>
        <dbReference type="Proteomes" id="UP001150062"/>
    </source>
</evidence>
<dbReference type="EMBL" id="JAOAOG010000191">
    <property type="protein sequence ID" value="KAJ6241541.1"/>
    <property type="molecule type" value="Genomic_DNA"/>
</dbReference>
<keyword evidence="1" id="KW-0547">Nucleotide-binding</keyword>
<evidence type="ECO:0000313" key="5">
    <source>
        <dbReference type="EMBL" id="KAJ6241541.1"/>
    </source>
</evidence>
<feature type="region of interest" description="Disordered" evidence="3">
    <location>
        <begin position="419"/>
        <end position="440"/>
    </location>
</feature>
<dbReference type="Proteomes" id="UP001150062">
    <property type="component" value="Unassembled WGS sequence"/>
</dbReference>
<evidence type="ECO:0000256" key="1">
    <source>
        <dbReference type="ARBA" id="ARBA00022741"/>
    </source>
</evidence>
<dbReference type="Gene3D" id="1.10.8.60">
    <property type="match status" value="1"/>
</dbReference>
<gene>
    <name evidence="5" type="ORF">M0813_00239</name>
</gene>
<comment type="caution">
    <text evidence="5">The sequence shown here is derived from an EMBL/GenBank/DDBJ whole genome shotgun (WGS) entry which is preliminary data.</text>
</comment>
<dbReference type="Gene3D" id="3.40.50.300">
    <property type="entry name" value="P-loop containing nucleotide triphosphate hydrolases"/>
    <property type="match status" value="2"/>
</dbReference>
<feature type="domain" description="ATPase AAA-type core" evidence="4">
    <location>
        <begin position="225"/>
        <end position="355"/>
    </location>
</feature>
<evidence type="ECO:0000256" key="3">
    <source>
        <dbReference type="SAM" id="MobiDB-lite"/>
    </source>
</evidence>
<evidence type="ECO:0000259" key="4">
    <source>
        <dbReference type="Pfam" id="PF00004"/>
    </source>
</evidence>
<organism evidence="5 6">
    <name type="scientific">Anaeramoeba flamelloides</name>
    <dbReference type="NCBI Taxonomy" id="1746091"/>
    <lineage>
        <taxon>Eukaryota</taxon>
        <taxon>Metamonada</taxon>
        <taxon>Anaeramoebidae</taxon>
        <taxon>Anaeramoeba</taxon>
    </lineage>
</organism>
<protein>
    <submittedName>
        <fullName evidence="5">Aaa-family atpase</fullName>
    </submittedName>
</protein>
<dbReference type="Pfam" id="PF00004">
    <property type="entry name" value="AAA"/>
    <property type="match status" value="1"/>
</dbReference>
<accession>A0ABQ8Y9Q1</accession>
<keyword evidence="6" id="KW-1185">Reference proteome</keyword>
<dbReference type="PANTHER" id="PTHR23077">
    <property type="entry name" value="AAA-FAMILY ATPASE"/>
    <property type="match status" value="1"/>
</dbReference>
<reference evidence="5" key="1">
    <citation type="submission" date="2022-08" db="EMBL/GenBank/DDBJ databases">
        <title>Novel sulfate-reducing endosymbionts in the free-living metamonad Anaeramoeba.</title>
        <authorList>
            <person name="Jerlstrom-Hultqvist J."/>
            <person name="Cepicka I."/>
            <person name="Gallot-Lavallee L."/>
            <person name="Salas-Leiva D."/>
            <person name="Curtis B.A."/>
            <person name="Zahonova K."/>
            <person name="Pipaliya S."/>
            <person name="Dacks J."/>
            <person name="Roger A.J."/>
        </authorList>
    </citation>
    <scope>NUCLEOTIDE SEQUENCE</scope>
    <source>
        <strain evidence="5">Schooner1</strain>
    </source>
</reference>
<sequence length="535" mass="62484">MDNLKIKNTLFKVQYSKTISPGNLNISLEEKDQYNFQHDSYLQLVGLNEETPFYLGKIDKIYRQEKKRTIYIHGCEECAREQKKKIPEICHFVNLPRSTIPILSSILLYSDKIPPILTPTILSKFLNHRVVLNNSDLCLSLESFININFSIKITIATNLYSIKPQPKEFQYGVIKPKTKIILVRSKNGNNAINLRKHSFDIQHFTDKQKQAFFTLNNLTARPSTLLLTGPNGTGKRFILKAFSCLKNYNLITINNLIYQVRNQEANLKQIYKQACSAQPCILHFENLHAMCPKSTRNGITTEKFIQDFLYLCKKHSLKKQKYSHYSDLVIVATSSLPKQINEKVLNIFEETIEFQLPSSKERINILKSICKCNNLKVQNLDVLEIDQFMFGFSISLIQKIISFVKIKKYQKKHKIQEQEERKKQQWQQQQQQIKEERERERGKEEKKNICNYSADVSTNDLIEILKQNWVKNLITKDIKVEIPNVKWNQIYGLDSVKERLKEAAIWIYQYKQIYTNLGIQKSSAILLYGPPGNNF</sequence>
<evidence type="ECO:0000256" key="2">
    <source>
        <dbReference type="ARBA" id="ARBA00022840"/>
    </source>
</evidence>
<keyword evidence="2" id="KW-0067">ATP-binding</keyword>
<dbReference type="SUPFAM" id="SSF52540">
    <property type="entry name" value="P-loop containing nucleoside triphosphate hydrolases"/>
    <property type="match status" value="2"/>
</dbReference>
<proteinExistence type="predicted"/>